<dbReference type="Gene3D" id="1.10.10.10">
    <property type="entry name" value="Winged helix-like DNA-binding domain superfamily/Winged helix DNA-binding domain"/>
    <property type="match status" value="1"/>
</dbReference>
<gene>
    <name evidence="9" type="ORF">ONB1V03_LOCUS3176</name>
</gene>
<dbReference type="InterPro" id="IPR030456">
    <property type="entry name" value="TF_fork_head_CS_2"/>
</dbReference>
<dbReference type="OrthoDB" id="5402974at2759"/>
<reference evidence="9" key="1">
    <citation type="submission" date="2020-11" db="EMBL/GenBank/DDBJ databases">
        <authorList>
            <person name="Tran Van P."/>
        </authorList>
    </citation>
    <scope>NUCLEOTIDE SEQUENCE</scope>
</reference>
<sequence length="450" mass="50603">MVTYPRESLEMFRHNGHRHMPFMADEDSDVFVEESNEDDEGLDIDITDEFEDNADDKCNSPSDTKDKSETNESDCGSTGNKKNHVVKPAYSYIALITMAILQSPDKKLTLSGICDFIKNRFPFYREKYPMWQNSIRHNLSLNDCFIKIPREPGNPGKGNYWTLDPASEDMFDNGSFLRRRKRYKRQQTEYIREGFCLAGLDPYGTNRYINHPALMNGYPFLPPLPPPIPLMTPHEMALRPPIQPINLSVGPTSGQMSHSHDMSNQLMASMADSPNMTPSPPTSQSVIMHSSPISSLTSTATTKSKSNFSIDSLIGVSKLSSNDMKQKSMTNTSTHFSHSSPHMTSRSNQCSETMIRPPVLSIPNNLLTQFARIPITSSPFIGPNGNDISLMLGRNDINLLPPNGTYTDMTSSLDMEKYRLLLFQASVNNQMSAANHMNFEHKSIPSANWR</sequence>
<dbReference type="AlphaFoldDB" id="A0A7R9QDB0"/>
<evidence type="ECO:0000313" key="9">
    <source>
        <dbReference type="EMBL" id="CAD7641583.1"/>
    </source>
</evidence>
<evidence type="ECO:0000256" key="2">
    <source>
        <dbReference type="ARBA" id="ARBA00023015"/>
    </source>
</evidence>
<dbReference type="CDD" id="cd20048">
    <property type="entry name" value="FH_FOXD4-like"/>
    <property type="match status" value="1"/>
</dbReference>
<dbReference type="PRINTS" id="PR00053">
    <property type="entry name" value="FORKHEAD"/>
</dbReference>
<dbReference type="GO" id="GO:0009653">
    <property type="term" value="P:anatomical structure morphogenesis"/>
    <property type="evidence" value="ECO:0007669"/>
    <property type="project" value="TreeGrafter"/>
</dbReference>
<dbReference type="PANTHER" id="PTHR11829">
    <property type="entry name" value="FORKHEAD BOX PROTEIN"/>
    <property type="match status" value="1"/>
</dbReference>
<evidence type="ECO:0000256" key="6">
    <source>
        <dbReference type="PROSITE-ProRule" id="PRU00089"/>
    </source>
</evidence>
<proteinExistence type="predicted"/>
<keyword evidence="10" id="KW-1185">Reference proteome</keyword>
<evidence type="ECO:0000256" key="1">
    <source>
        <dbReference type="ARBA" id="ARBA00004123"/>
    </source>
</evidence>
<dbReference type="Pfam" id="PF00250">
    <property type="entry name" value="Forkhead"/>
    <property type="match status" value="1"/>
</dbReference>
<keyword evidence="2" id="KW-0805">Transcription regulation</keyword>
<dbReference type="PROSITE" id="PS50039">
    <property type="entry name" value="FORK_HEAD_3"/>
    <property type="match status" value="1"/>
</dbReference>
<dbReference type="EMBL" id="OC915700">
    <property type="protein sequence ID" value="CAD7641583.1"/>
    <property type="molecule type" value="Genomic_DNA"/>
</dbReference>
<dbReference type="FunFam" id="1.10.10.10:FF:000016">
    <property type="entry name" value="Forkhead box protein I1"/>
    <property type="match status" value="1"/>
</dbReference>
<keyword evidence="3 6" id="KW-0238">DNA-binding</keyword>
<keyword evidence="4" id="KW-0804">Transcription</keyword>
<keyword evidence="5 6" id="KW-0539">Nucleus</keyword>
<feature type="compositionally biased region" description="Acidic residues" evidence="7">
    <location>
        <begin position="32"/>
        <end position="54"/>
    </location>
</feature>
<dbReference type="EMBL" id="CAJPVJ010000875">
    <property type="protein sequence ID" value="CAG2163602.1"/>
    <property type="molecule type" value="Genomic_DNA"/>
</dbReference>
<dbReference type="PANTHER" id="PTHR11829:SF402">
    <property type="entry name" value="FORK HEAD DOMAIN-CONTAINING PROTEIN FD3-RELATED"/>
    <property type="match status" value="1"/>
</dbReference>
<evidence type="ECO:0000256" key="4">
    <source>
        <dbReference type="ARBA" id="ARBA00023163"/>
    </source>
</evidence>
<accession>A0A7R9QDB0</accession>
<dbReference type="InterPro" id="IPR001766">
    <property type="entry name" value="Fork_head_dom"/>
</dbReference>
<feature type="DNA-binding region" description="Fork-head" evidence="6">
    <location>
        <begin position="87"/>
        <end position="181"/>
    </location>
</feature>
<evidence type="ECO:0000256" key="3">
    <source>
        <dbReference type="ARBA" id="ARBA00023125"/>
    </source>
</evidence>
<dbReference type="InterPro" id="IPR036388">
    <property type="entry name" value="WH-like_DNA-bd_sf"/>
</dbReference>
<dbReference type="InterPro" id="IPR036390">
    <property type="entry name" value="WH_DNA-bd_sf"/>
</dbReference>
<organism evidence="9">
    <name type="scientific">Oppiella nova</name>
    <dbReference type="NCBI Taxonomy" id="334625"/>
    <lineage>
        <taxon>Eukaryota</taxon>
        <taxon>Metazoa</taxon>
        <taxon>Ecdysozoa</taxon>
        <taxon>Arthropoda</taxon>
        <taxon>Chelicerata</taxon>
        <taxon>Arachnida</taxon>
        <taxon>Acari</taxon>
        <taxon>Acariformes</taxon>
        <taxon>Sarcoptiformes</taxon>
        <taxon>Oribatida</taxon>
        <taxon>Brachypylina</taxon>
        <taxon>Oppioidea</taxon>
        <taxon>Oppiidae</taxon>
        <taxon>Oppiella</taxon>
    </lineage>
</organism>
<dbReference type="GO" id="GO:0000978">
    <property type="term" value="F:RNA polymerase II cis-regulatory region sequence-specific DNA binding"/>
    <property type="evidence" value="ECO:0007669"/>
    <property type="project" value="TreeGrafter"/>
</dbReference>
<dbReference type="SUPFAM" id="SSF46785">
    <property type="entry name" value="Winged helix' DNA-binding domain"/>
    <property type="match status" value="1"/>
</dbReference>
<dbReference type="GO" id="GO:0005634">
    <property type="term" value="C:nucleus"/>
    <property type="evidence" value="ECO:0007669"/>
    <property type="project" value="UniProtKB-SubCell"/>
</dbReference>
<evidence type="ECO:0000256" key="5">
    <source>
        <dbReference type="ARBA" id="ARBA00023242"/>
    </source>
</evidence>
<dbReference type="Proteomes" id="UP000728032">
    <property type="component" value="Unassembled WGS sequence"/>
</dbReference>
<dbReference type="InterPro" id="IPR050211">
    <property type="entry name" value="FOX_domain-containing"/>
</dbReference>
<dbReference type="PROSITE" id="PS00658">
    <property type="entry name" value="FORK_HEAD_2"/>
    <property type="match status" value="1"/>
</dbReference>
<feature type="domain" description="Fork-head" evidence="8">
    <location>
        <begin position="87"/>
        <end position="181"/>
    </location>
</feature>
<feature type="region of interest" description="Disordered" evidence="7">
    <location>
        <begin position="32"/>
        <end position="80"/>
    </location>
</feature>
<evidence type="ECO:0000313" key="10">
    <source>
        <dbReference type="Proteomes" id="UP000728032"/>
    </source>
</evidence>
<feature type="region of interest" description="Disordered" evidence="7">
    <location>
        <begin position="328"/>
        <end position="349"/>
    </location>
</feature>
<feature type="compositionally biased region" description="Basic and acidic residues" evidence="7">
    <location>
        <begin position="55"/>
        <end position="70"/>
    </location>
</feature>
<comment type="subcellular location">
    <subcellularLocation>
        <location evidence="1 6">Nucleus</location>
    </subcellularLocation>
</comment>
<evidence type="ECO:0000256" key="7">
    <source>
        <dbReference type="SAM" id="MobiDB-lite"/>
    </source>
</evidence>
<name>A0A7R9QDB0_9ACAR</name>
<dbReference type="GO" id="GO:0000981">
    <property type="term" value="F:DNA-binding transcription factor activity, RNA polymerase II-specific"/>
    <property type="evidence" value="ECO:0007669"/>
    <property type="project" value="TreeGrafter"/>
</dbReference>
<evidence type="ECO:0000259" key="8">
    <source>
        <dbReference type="PROSITE" id="PS50039"/>
    </source>
</evidence>
<dbReference type="GO" id="GO:0030154">
    <property type="term" value="P:cell differentiation"/>
    <property type="evidence" value="ECO:0007669"/>
    <property type="project" value="TreeGrafter"/>
</dbReference>
<dbReference type="SMART" id="SM00339">
    <property type="entry name" value="FH"/>
    <property type="match status" value="1"/>
</dbReference>
<protein>
    <recommendedName>
        <fullName evidence="8">Fork-head domain-containing protein</fullName>
    </recommendedName>
</protein>